<dbReference type="Gene3D" id="3.40.50.1240">
    <property type="entry name" value="Phosphoglycerate mutase-like"/>
    <property type="match status" value="1"/>
</dbReference>
<dbReference type="InterPro" id="IPR029033">
    <property type="entry name" value="His_PPase_superfam"/>
</dbReference>
<keyword evidence="2" id="KW-1185">Reference proteome</keyword>
<dbReference type="InterPro" id="IPR051710">
    <property type="entry name" value="Phosphatase_SH3-domain"/>
</dbReference>
<protein>
    <submittedName>
        <fullName evidence="3">Uncharacterized protein</fullName>
    </submittedName>
</protein>
<dbReference type="Pfam" id="PF00300">
    <property type="entry name" value="His_Phos_1"/>
    <property type="match status" value="1"/>
</dbReference>
<organism evidence="2 3">
    <name type="scientific">Meloidogyne hapla</name>
    <name type="common">Root-knot nematode worm</name>
    <dbReference type="NCBI Taxonomy" id="6305"/>
    <lineage>
        <taxon>Eukaryota</taxon>
        <taxon>Metazoa</taxon>
        <taxon>Ecdysozoa</taxon>
        <taxon>Nematoda</taxon>
        <taxon>Chromadorea</taxon>
        <taxon>Rhabditida</taxon>
        <taxon>Tylenchina</taxon>
        <taxon>Tylenchomorpha</taxon>
        <taxon>Tylenchoidea</taxon>
        <taxon>Meloidogynidae</taxon>
        <taxon>Meloidogyninae</taxon>
        <taxon>Meloidogyne</taxon>
    </lineage>
</organism>
<dbReference type="SUPFAM" id="SSF53254">
    <property type="entry name" value="Phosphoglycerate mutase-like"/>
    <property type="match status" value="1"/>
</dbReference>
<dbReference type="CDD" id="cd07067">
    <property type="entry name" value="HP_PGM_like"/>
    <property type="match status" value="1"/>
</dbReference>
<dbReference type="PANTHER" id="PTHR16469:SF27">
    <property type="entry name" value="UBIQUITIN-ASSOCIATED AND SH3 DOMAIN-CONTAINING BA-RELATED"/>
    <property type="match status" value="1"/>
</dbReference>
<feature type="compositionally biased region" description="Low complexity" evidence="1">
    <location>
        <begin position="249"/>
        <end position="263"/>
    </location>
</feature>
<evidence type="ECO:0000313" key="3">
    <source>
        <dbReference type="WBParaSite" id="MhA1_Contig246.frz3.gene4"/>
    </source>
</evidence>
<sequence>MSKDGDEELIRTLEGMLGRISKEIHTNTNIIEYSFLKDIFKFKKSLIKLNGALEVILNKVDVVGTEYAPQVVPQFPKIKRVFWFVRHGEKLDNDPAVKQTARQEKCYREGDRTFALDNSPLSDTGKSRAALLNGVFGNINIQHLFASPYERTVQTALNLLGNSHIKYDSNGNPQNYLEIKLEPGFMESMTFLESSKSPIGFDIDELNIHYEDYRIDWGHKSILDRSDLEEYKETSIVKVVELDQDSTSEHGASSSGHGASSSSSTGINYLENLRLVHFGATKQFAEVFDEDNDYFEH</sequence>
<dbReference type="PANTHER" id="PTHR16469">
    <property type="entry name" value="UBIQUITIN-ASSOCIATED AND SH3 DOMAIN-CONTAINING BA-RELATED"/>
    <property type="match status" value="1"/>
</dbReference>
<dbReference type="WBParaSite" id="MhA1_Contig246.frz3.gene4">
    <property type="protein sequence ID" value="MhA1_Contig246.frz3.gene4"/>
    <property type="gene ID" value="MhA1_Contig246.frz3.gene4"/>
</dbReference>
<evidence type="ECO:0000256" key="1">
    <source>
        <dbReference type="SAM" id="MobiDB-lite"/>
    </source>
</evidence>
<accession>A0A1I8BIH6</accession>
<evidence type="ECO:0000313" key="2">
    <source>
        <dbReference type="Proteomes" id="UP000095281"/>
    </source>
</evidence>
<reference evidence="3" key="1">
    <citation type="submission" date="2016-11" db="UniProtKB">
        <authorList>
            <consortium name="WormBaseParasite"/>
        </authorList>
    </citation>
    <scope>IDENTIFICATION</scope>
</reference>
<proteinExistence type="predicted"/>
<feature type="region of interest" description="Disordered" evidence="1">
    <location>
        <begin position="242"/>
        <end position="263"/>
    </location>
</feature>
<dbReference type="GO" id="GO:0016791">
    <property type="term" value="F:phosphatase activity"/>
    <property type="evidence" value="ECO:0007669"/>
    <property type="project" value="UniProtKB-ARBA"/>
</dbReference>
<dbReference type="Proteomes" id="UP000095281">
    <property type="component" value="Unplaced"/>
</dbReference>
<dbReference type="InterPro" id="IPR013078">
    <property type="entry name" value="His_Pase_superF_clade-1"/>
</dbReference>
<name>A0A1I8BIH6_MELHA</name>
<dbReference type="AlphaFoldDB" id="A0A1I8BIH6"/>